<gene>
    <name evidence="15" type="primary">dnaA_2</name>
    <name evidence="8" type="synonym">dnaA</name>
    <name evidence="15" type="ORF">Pan216_34530</name>
</gene>
<dbReference type="GO" id="GO:0006275">
    <property type="term" value="P:regulation of DNA replication"/>
    <property type="evidence" value="ECO:0007669"/>
    <property type="project" value="UniProtKB-UniRule"/>
</dbReference>
<comment type="domain">
    <text evidence="8">Domain I is involved in oligomerization and binding regulators, domain II is flexibile and of varying length in different bacteria, domain III forms the AAA+ region, while domain IV binds dsDNA.</text>
</comment>
<comment type="similarity">
    <text evidence="1 8 11">Belongs to the DnaA family.</text>
</comment>
<keyword evidence="16" id="KW-1185">Reference proteome</keyword>
<evidence type="ECO:0000256" key="3">
    <source>
        <dbReference type="ARBA" id="ARBA00022705"/>
    </source>
</evidence>
<dbReference type="InterPro" id="IPR010921">
    <property type="entry name" value="Trp_repressor/repl_initiator"/>
</dbReference>
<keyword evidence="4 8" id="KW-0547">Nucleotide-binding</keyword>
<dbReference type="InterPro" id="IPR038454">
    <property type="entry name" value="DnaA_N_sf"/>
</dbReference>
<dbReference type="EMBL" id="CP036279">
    <property type="protein sequence ID" value="QDU62586.1"/>
    <property type="molecule type" value="Genomic_DNA"/>
</dbReference>
<evidence type="ECO:0000256" key="10">
    <source>
        <dbReference type="RuleBase" id="RU000577"/>
    </source>
</evidence>
<organism evidence="15 16">
    <name type="scientific">Kolteria novifilia</name>
    <dbReference type="NCBI Taxonomy" id="2527975"/>
    <lineage>
        <taxon>Bacteria</taxon>
        <taxon>Pseudomonadati</taxon>
        <taxon>Planctomycetota</taxon>
        <taxon>Planctomycetia</taxon>
        <taxon>Kolteriales</taxon>
        <taxon>Kolteriaceae</taxon>
        <taxon>Kolteria</taxon>
    </lineage>
</organism>
<name>A0A518B6J2_9BACT</name>
<evidence type="ECO:0000256" key="1">
    <source>
        <dbReference type="ARBA" id="ARBA00006583"/>
    </source>
</evidence>
<evidence type="ECO:0000256" key="9">
    <source>
        <dbReference type="NCBIfam" id="TIGR00362"/>
    </source>
</evidence>
<dbReference type="InterPro" id="IPR001957">
    <property type="entry name" value="Chromosome_initiator_DnaA"/>
</dbReference>
<evidence type="ECO:0000256" key="11">
    <source>
        <dbReference type="RuleBase" id="RU004227"/>
    </source>
</evidence>
<dbReference type="SUPFAM" id="SSF52540">
    <property type="entry name" value="P-loop containing nucleoside triphosphate hydrolases"/>
    <property type="match status" value="1"/>
</dbReference>
<dbReference type="HAMAP" id="MF_00377">
    <property type="entry name" value="DnaA_bact"/>
    <property type="match status" value="1"/>
</dbReference>
<comment type="subcellular location">
    <subcellularLocation>
        <location evidence="8">Cytoplasm</location>
    </subcellularLocation>
</comment>
<dbReference type="InterPro" id="IPR013317">
    <property type="entry name" value="DnaA_dom"/>
</dbReference>
<dbReference type="PANTHER" id="PTHR30050:SF2">
    <property type="entry name" value="CHROMOSOMAL REPLICATION INITIATOR PROTEIN DNAA"/>
    <property type="match status" value="1"/>
</dbReference>
<evidence type="ECO:0000256" key="8">
    <source>
        <dbReference type="HAMAP-Rule" id="MF_00377"/>
    </source>
</evidence>
<dbReference type="GO" id="GO:0005886">
    <property type="term" value="C:plasma membrane"/>
    <property type="evidence" value="ECO:0007669"/>
    <property type="project" value="TreeGrafter"/>
</dbReference>
<dbReference type="PANTHER" id="PTHR30050">
    <property type="entry name" value="CHROMOSOMAL REPLICATION INITIATOR PROTEIN DNAA"/>
    <property type="match status" value="1"/>
</dbReference>
<feature type="region of interest" description="Domain III, AAA+ region" evidence="8">
    <location>
        <begin position="112"/>
        <end position="328"/>
    </location>
</feature>
<evidence type="ECO:0000256" key="7">
    <source>
        <dbReference type="ARBA" id="ARBA00023125"/>
    </source>
</evidence>
<sequence>MTAVSSVDLTNVELEIKEAIGSQRFDLWFSGNTNLVIDRDALEIGVPNRFFREWLESHFQDEIREAARRVVGSPLPIRFRIDPTLFQRSRKEQPVAPKAKRPAKALPAKRPGRPSRYALSRFVVGTPNRVAHAASSALIENPRESYSPLLIHGGIGLGKTHLLRAVEEALRGQHANLKVLALSCEEFTNQFVEAMRSNKLAVFRRKVRQLDVLIVDDVQFLVGKRGIQEEFLHTLNSLEARGGKVVLGCDVHPRRLGKIAEELRSRFVAGMVARLDPPNQEMRRQILREKAAQRLMDLREDVIGFLAENIRSNVCELEGALNYLEHYCETMEASLDLETARGALVEILRHQVPVLRVGDIRGKACDMFSLNPKLISQRSRSRAVSHPRMLLLYLARKYTQATYSEIGKAIGGLNHSSVIAAERKVTKMIAQDEEIVLGERTWKVRDAIETFERELGRA</sequence>
<dbReference type="SUPFAM" id="SSF48295">
    <property type="entry name" value="TrpR-like"/>
    <property type="match status" value="1"/>
</dbReference>
<evidence type="ECO:0000256" key="4">
    <source>
        <dbReference type="ARBA" id="ARBA00022741"/>
    </source>
</evidence>
<dbReference type="CDD" id="cd06571">
    <property type="entry name" value="Bac_DnaA_C"/>
    <property type="match status" value="1"/>
</dbReference>
<dbReference type="InterPro" id="IPR003593">
    <property type="entry name" value="AAA+_ATPase"/>
</dbReference>
<dbReference type="Gene3D" id="1.10.8.60">
    <property type="match status" value="1"/>
</dbReference>
<dbReference type="GO" id="GO:0003688">
    <property type="term" value="F:DNA replication origin binding"/>
    <property type="evidence" value="ECO:0007669"/>
    <property type="project" value="UniProtKB-UniRule"/>
</dbReference>
<comment type="function">
    <text evidence="8 10">Plays an essential role in the initiation and regulation of chromosomal replication. ATP-DnaA binds to the origin of replication (oriC) to initiate formation of the DNA replication initiation complex once per cell cycle. Binds the DnaA box (a 9 base pair repeat at the origin) and separates the double-stranded (ds)DNA. Forms a right-handed helical filament on oriC DNA; dsDNA binds to the exterior of the filament while single-stranded (ss)DNA is stabiized in the filament's interior. The ATP-DnaA-oriC complex binds and stabilizes one strand of the AT-rich DNA unwinding element (DUE), permitting loading of DNA polymerase. After initiation quickly degrades to an ADP-DnaA complex that is not apt for DNA replication. Binds acidic phospholipids.</text>
</comment>
<feature type="region of interest" description="Disordered" evidence="12">
    <location>
        <begin position="90"/>
        <end position="113"/>
    </location>
</feature>
<keyword evidence="3 8" id="KW-0235">DNA replication</keyword>
<evidence type="ECO:0000259" key="14">
    <source>
        <dbReference type="SMART" id="SM00760"/>
    </source>
</evidence>
<feature type="binding site" evidence="8">
    <location>
        <position position="158"/>
    </location>
    <ligand>
        <name>ATP</name>
        <dbReference type="ChEBI" id="CHEBI:30616"/>
    </ligand>
</feature>
<evidence type="ECO:0000313" key="16">
    <source>
        <dbReference type="Proteomes" id="UP000317093"/>
    </source>
</evidence>
<dbReference type="InterPro" id="IPR027417">
    <property type="entry name" value="P-loop_NTPase"/>
</dbReference>
<dbReference type="KEGG" id="knv:Pan216_34530"/>
<proteinExistence type="inferred from homology"/>
<evidence type="ECO:0000259" key="13">
    <source>
        <dbReference type="SMART" id="SM00382"/>
    </source>
</evidence>
<feature type="binding site" evidence="8">
    <location>
        <position position="156"/>
    </location>
    <ligand>
        <name>ATP</name>
        <dbReference type="ChEBI" id="CHEBI:30616"/>
    </ligand>
</feature>
<comment type="subunit">
    <text evidence="8">Oligomerizes as a right-handed, spiral filament on DNA at oriC.</text>
</comment>
<dbReference type="CDD" id="cd00009">
    <property type="entry name" value="AAA"/>
    <property type="match status" value="1"/>
</dbReference>
<feature type="domain" description="AAA+ ATPase" evidence="13">
    <location>
        <begin position="145"/>
        <end position="275"/>
    </location>
</feature>
<dbReference type="InterPro" id="IPR020591">
    <property type="entry name" value="Chromosome_initiator_DnaA-like"/>
</dbReference>
<dbReference type="Pfam" id="PF00308">
    <property type="entry name" value="Bac_DnaA"/>
    <property type="match status" value="1"/>
</dbReference>
<dbReference type="RefSeq" id="WP_419192615.1">
    <property type="nucleotide sequence ID" value="NZ_CP036279.1"/>
</dbReference>
<protein>
    <recommendedName>
        <fullName evidence="8 9">Chromosomal replication initiator protein DnaA</fullName>
    </recommendedName>
</protein>
<evidence type="ECO:0000256" key="2">
    <source>
        <dbReference type="ARBA" id="ARBA00022490"/>
    </source>
</evidence>
<dbReference type="NCBIfam" id="TIGR00362">
    <property type="entry name" value="DnaA"/>
    <property type="match status" value="1"/>
</dbReference>
<dbReference type="SMART" id="SM00760">
    <property type="entry name" value="Bac_DnaA_C"/>
    <property type="match status" value="1"/>
</dbReference>
<dbReference type="GO" id="GO:0008289">
    <property type="term" value="F:lipid binding"/>
    <property type="evidence" value="ECO:0007669"/>
    <property type="project" value="UniProtKB-KW"/>
</dbReference>
<accession>A0A518B6J2</accession>
<dbReference type="InterPro" id="IPR013159">
    <property type="entry name" value="DnaA_C"/>
</dbReference>
<dbReference type="Proteomes" id="UP000317093">
    <property type="component" value="Chromosome"/>
</dbReference>
<dbReference type="InterPro" id="IPR024633">
    <property type="entry name" value="DnaA_N_dom"/>
</dbReference>
<feature type="region of interest" description="Domain IV, binds dsDNA" evidence="8">
    <location>
        <begin position="329"/>
        <end position="458"/>
    </location>
</feature>
<dbReference type="GO" id="GO:0005737">
    <property type="term" value="C:cytoplasm"/>
    <property type="evidence" value="ECO:0007669"/>
    <property type="project" value="UniProtKB-SubCell"/>
</dbReference>
<dbReference type="GO" id="GO:0006270">
    <property type="term" value="P:DNA replication initiation"/>
    <property type="evidence" value="ECO:0007669"/>
    <property type="project" value="UniProtKB-UniRule"/>
</dbReference>
<keyword evidence="6 8" id="KW-0446">Lipid-binding</keyword>
<reference evidence="15 16" key="1">
    <citation type="submission" date="2019-02" db="EMBL/GenBank/DDBJ databases">
        <title>Deep-cultivation of Planctomycetes and their phenomic and genomic characterization uncovers novel biology.</title>
        <authorList>
            <person name="Wiegand S."/>
            <person name="Jogler M."/>
            <person name="Boedeker C."/>
            <person name="Pinto D."/>
            <person name="Vollmers J."/>
            <person name="Rivas-Marin E."/>
            <person name="Kohn T."/>
            <person name="Peeters S.H."/>
            <person name="Heuer A."/>
            <person name="Rast P."/>
            <person name="Oberbeckmann S."/>
            <person name="Bunk B."/>
            <person name="Jeske O."/>
            <person name="Meyerdierks A."/>
            <person name="Storesund J.E."/>
            <person name="Kallscheuer N."/>
            <person name="Luecker S."/>
            <person name="Lage O.M."/>
            <person name="Pohl T."/>
            <person name="Merkel B.J."/>
            <person name="Hornburger P."/>
            <person name="Mueller R.-W."/>
            <person name="Bruemmer F."/>
            <person name="Labrenz M."/>
            <person name="Spormann A.M."/>
            <person name="Op den Camp H."/>
            <person name="Overmann J."/>
            <person name="Amann R."/>
            <person name="Jetten M.S.M."/>
            <person name="Mascher T."/>
            <person name="Medema M.H."/>
            <person name="Devos D.P."/>
            <person name="Kaster A.-K."/>
            <person name="Ovreas L."/>
            <person name="Rohde M."/>
            <person name="Galperin M.Y."/>
            <person name="Jogler C."/>
        </authorList>
    </citation>
    <scope>NUCLEOTIDE SEQUENCE [LARGE SCALE GENOMIC DNA]</scope>
    <source>
        <strain evidence="15 16">Pan216</strain>
    </source>
</reference>
<dbReference type="AlphaFoldDB" id="A0A518B6J2"/>
<evidence type="ECO:0000256" key="6">
    <source>
        <dbReference type="ARBA" id="ARBA00023121"/>
    </source>
</evidence>
<keyword evidence="5 8" id="KW-0067">ATP-binding</keyword>
<evidence type="ECO:0000256" key="5">
    <source>
        <dbReference type="ARBA" id="ARBA00022840"/>
    </source>
</evidence>
<comment type="caution">
    <text evidence="8">Lacks conserved residue(s) required for the propagation of feature annotation.</text>
</comment>
<dbReference type="Gene3D" id="3.40.50.300">
    <property type="entry name" value="P-loop containing nucleotide triphosphate hydrolases"/>
    <property type="match status" value="1"/>
</dbReference>
<dbReference type="SMART" id="SM00382">
    <property type="entry name" value="AAA"/>
    <property type="match status" value="1"/>
</dbReference>
<keyword evidence="7 8" id="KW-0238">DNA-binding</keyword>
<feature type="domain" description="Chromosomal replication initiator DnaA C-terminal" evidence="14">
    <location>
        <begin position="356"/>
        <end position="425"/>
    </location>
</feature>
<feature type="binding site" evidence="8">
    <location>
        <position position="159"/>
    </location>
    <ligand>
        <name>ATP</name>
        <dbReference type="ChEBI" id="CHEBI:30616"/>
    </ligand>
</feature>
<feature type="binding site" evidence="8">
    <location>
        <position position="160"/>
    </location>
    <ligand>
        <name>ATP</name>
        <dbReference type="ChEBI" id="CHEBI:30616"/>
    </ligand>
</feature>
<dbReference type="PRINTS" id="PR00051">
    <property type="entry name" value="DNAA"/>
</dbReference>
<feature type="region of interest" description="Domain I, interacts with DnaA modulators" evidence="8">
    <location>
        <begin position="1"/>
        <end position="97"/>
    </location>
</feature>
<dbReference type="Pfam" id="PF11638">
    <property type="entry name" value="DnaA_N"/>
    <property type="match status" value="1"/>
</dbReference>
<dbReference type="Gene3D" id="3.30.300.180">
    <property type="match status" value="1"/>
</dbReference>
<evidence type="ECO:0000256" key="12">
    <source>
        <dbReference type="SAM" id="MobiDB-lite"/>
    </source>
</evidence>
<keyword evidence="2 8" id="KW-0963">Cytoplasm</keyword>
<evidence type="ECO:0000313" key="15">
    <source>
        <dbReference type="EMBL" id="QDU62586.1"/>
    </source>
</evidence>
<dbReference type="Gene3D" id="1.10.1750.10">
    <property type="match status" value="1"/>
</dbReference>
<dbReference type="Pfam" id="PF08299">
    <property type="entry name" value="Bac_DnaA_C"/>
    <property type="match status" value="1"/>
</dbReference>
<dbReference type="GO" id="GO:0005524">
    <property type="term" value="F:ATP binding"/>
    <property type="evidence" value="ECO:0007669"/>
    <property type="project" value="UniProtKB-UniRule"/>
</dbReference>